<reference evidence="2" key="1">
    <citation type="journal article" date="2006" name="Science">
        <title>Genomic islands and the ecology and evolution of Prochlorococcus.</title>
        <authorList>
            <person name="Coleman M.L."/>
            <person name="Sullivan M.B."/>
            <person name="Martiny A.C."/>
            <person name="Steglich C."/>
            <person name="Barry K."/>
            <person name="Delong E.F."/>
            <person name="Chisholm S.W."/>
        </authorList>
    </citation>
    <scope>NUCLEOTIDE SEQUENCE</scope>
</reference>
<evidence type="ECO:0000313" key="2">
    <source>
        <dbReference type="EMBL" id="ABE10967.1"/>
    </source>
</evidence>
<name>Q1PKQ6_PROMR</name>
<evidence type="ECO:0000256" key="1">
    <source>
        <dbReference type="SAM" id="SignalP"/>
    </source>
</evidence>
<feature type="chain" id="PRO_5040770723" evidence="1">
    <location>
        <begin position="25"/>
        <end position="440"/>
    </location>
</feature>
<protein>
    <submittedName>
        <fullName evidence="2">Porin-like</fullName>
    </submittedName>
</protein>
<dbReference type="AlphaFoldDB" id="Q1PKQ6"/>
<accession>Q1PKQ6</accession>
<feature type="signal peptide" evidence="1">
    <location>
        <begin position="1"/>
        <end position="24"/>
    </location>
</feature>
<dbReference type="EMBL" id="DQ366718">
    <property type="protein sequence ID" value="ABE10967.1"/>
    <property type="molecule type" value="Genomic_DNA"/>
</dbReference>
<gene>
    <name evidence="2" type="ORF">ASNC612_0016</name>
</gene>
<organism evidence="2">
    <name type="scientific">uncultured Prochlorococcus marinus clone ASNC612</name>
    <dbReference type="NCBI Taxonomy" id="379370"/>
    <lineage>
        <taxon>Bacteria</taxon>
        <taxon>Bacillati</taxon>
        <taxon>Cyanobacteriota</taxon>
        <taxon>Cyanophyceae</taxon>
        <taxon>Synechococcales</taxon>
        <taxon>Prochlorococcaceae</taxon>
        <taxon>Prochlorococcus</taxon>
    </lineage>
</organism>
<proteinExistence type="predicted"/>
<reference evidence="2" key="2">
    <citation type="submission" date="2006-04" db="EMBL/GenBank/DDBJ databases">
        <title>Sequencing of the draft fosmids and assembly of Prochlorococcus marinus environmental genome fragment.</title>
        <authorList>
            <consortium name="US DOE Joint Genome Institute (JGI)"/>
            <person name="Copeland A."/>
            <person name="Lucas S."/>
            <person name="Lapidus A."/>
            <person name="Barry K."/>
            <person name="Detter J.C."/>
            <person name="Glavina T."/>
            <person name="Hammon N."/>
            <person name="Israni S."/>
            <person name="Richardson P."/>
        </authorList>
    </citation>
    <scope>NUCLEOTIDE SEQUENCE</scope>
</reference>
<keyword evidence="1" id="KW-0732">Signal</keyword>
<sequence>MKLFQQMLVAGATLSLMAPIAAQASDVVNLEEMSSYSRSNKKSSSRLDSNTFINTVSEDIANLNGRIDGLEAKQNNFEAGAFSSTTSMDGKAAFWIGAIDGATKVDANDSESVSTGYIYSMNLNTSFTGDDNLYVRLKAGDVGGSPDTDSVWDSKPTYHIETKDNNDALKLDKAWYSFPVGDNITAFVGPRIENYYMYITPSIYKPGVLKSMKLGGNSNFGASTDVGYGFKYENDAGFGFATNIVSKGADGSAGHLGKLDESKWDTQVAYTTDRWHVSATLSNQQGWNGQAYNATSLADGIADAPGEDATGYAFRAYWSPEESGTATPEISVGYDIRSADDAVGSGAPKESDSYFVGLTWKDMFQADDRIGVAITQPLKVTECNGTCSTADVDPLVWEAYYAFRPNDSIEVRPAVFGGSDIFADTEDDIFGAVLTTVFKF</sequence>